<organism evidence="1 2">
    <name type="scientific">Streptomyces fungicidicus</name>
    <dbReference type="NCBI Taxonomy" id="68203"/>
    <lineage>
        <taxon>Bacteria</taxon>
        <taxon>Bacillati</taxon>
        <taxon>Actinomycetota</taxon>
        <taxon>Actinomycetes</taxon>
        <taxon>Kitasatosporales</taxon>
        <taxon>Streptomycetaceae</taxon>
        <taxon>Streptomyces</taxon>
    </lineage>
</organism>
<dbReference type="Proteomes" id="UP000556843">
    <property type="component" value="Unassembled WGS sequence"/>
</dbReference>
<keyword evidence="2" id="KW-1185">Reference proteome</keyword>
<comment type="caution">
    <text evidence="1">The sequence shown here is derived from an EMBL/GenBank/DDBJ whole genome shotgun (WGS) entry which is preliminary data.</text>
</comment>
<protein>
    <submittedName>
        <fullName evidence="1">Uncharacterized protein</fullName>
    </submittedName>
</protein>
<proteinExistence type="predicted"/>
<reference evidence="1" key="1">
    <citation type="submission" date="2020-03" db="EMBL/GenBank/DDBJ databases">
        <title>Complete genome sequence of sixteen Streptomyces strains facilitates identification of candidate genes involved in plant growth-promotion in grain legumes and cereals.</title>
        <authorList>
            <person name="Gopalakrishnan S."/>
            <person name="Thakur V."/>
            <person name="Saxena R."/>
            <person name="Vadlamudi S."/>
            <person name="Purohit S."/>
            <person name="Kumar V."/>
            <person name="Rathore A."/>
            <person name="Chitikineni A."/>
            <person name="Varshney R.K."/>
        </authorList>
    </citation>
    <scope>NUCLEOTIDE SEQUENCE</scope>
    <source>
        <strain evidence="1">CAI-93</strain>
    </source>
</reference>
<sequence>MNRRIMALLLAGTVCAALGTTTPTAASVPAPSSKVPEMPQGWCAKDYTLSSFGANIPIRGDMNNIKYEVATLMCHNLRHIDESHPNNLSTQKDVKDLENCIQKVMGNYQEWRYYLRNSQERYELTGGSDGLWTVIVGMRMREGQQNEVVTVFHRNAEEPYSQCS</sequence>
<accession>A0ACC7Y7Z3</accession>
<evidence type="ECO:0000313" key="2">
    <source>
        <dbReference type="Proteomes" id="UP000556843"/>
    </source>
</evidence>
<name>A0ACC7Y7Z3_9ACTN</name>
<gene>
    <name evidence="1" type="ORF">G6W56_28340</name>
</gene>
<dbReference type="EMBL" id="JAANNW010000035">
    <property type="protein sequence ID" value="NUV77947.1"/>
    <property type="molecule type" value="Genomic_DNA"/>
</dbReference>
<evidence type="ECO:0000313" key="1">
    <source>
        <dbReference type="EMBL" id="NUV77947.1"/>
    </source>
</evidence>